<reference evidence="1 2" key="1">
    <citation type="journal article" date="2019" name="Genome Biol. Evol.">
        <title>Insights into the evolution of the New World diploid cottons (Gossypium, subgenus Houzingenia) based on genome sequencing.</title>
        <authorList>
            <person name="Grover C.E."/>
            <person name="Arick M.A. 2nd"/>
            <person name="Thrash A."/>
            <person name="Conover J.L."/>
            <person name="Sanders W.S."/>
            <person name="Peterson D.G."/>
            <person name="Frelichowski J.E."/>
            <person name="Scheffler J.A."/>
            <person name="Scheffler B.E."/>
            <person name="Wendel J.F."/>
        </authorList>
    </citation>
    <scope>NUCLEOTIDE SEQUENCE [LARGE SCALE GENOMIC DNA]</scope>
    <source>
        <strain evidence="1">6</strain>
        <tissue evidence="1">Leaf</tissue>
    </source>
</reference>
<proteinExistence type="predicted"/>
<dbReference type="AlphaFoldDB" id="A0A7J9IN16"/>
<keyword evidence="2" id="KW-1185">Reference proteome</keyword>
<gene>
    <name evidence="1" type="ORF">Goarm_020244</name>
</gene>
<dbReference type="Proteomes" id="UP000593575">
    <property type="component" value="Unassembled WGS sequence"/>
</dbReference>
<comment type="caution">
    <text evidence="1">The sequence shown here is derived from an EMBL/GenBank/DDBJ whole genome shotgun (WGS) entry which is preliminary data.</text>
</comment>
<organism evidence="1 2">
    <name type="scientific">Gossypium armourianum</name>
    <dbReference type="NCBI Taxonomy" id="34283"/>
    <lineage>
        <taxon>Eukaryota</taxon>
        <taxon>Viridiplantae</taxon>
        <taxon>Streptophyta</taxon>
        <taxon>Embryophyta</taxon>
        <taxon>Tracheophyta</taxon>
        <taxon>Spermatophyta</taxon>
        <taxon>Magnoliopsida</taxon>
        <taxon>eudicotyledons</taxon>
        <taxon>Gunneridae</taxon>
        <taxon>Pentapetalae</taxon>
        <taxon>rosids</taxon>
        <taxon>malvids</taxon>
        <taxon>Malvales</taxon>
        <taxon>Malvaceae</taxon>
        <taxon>Malvoideae</taxon>
        <taxon>Gossypium</taxon>
    </lineage>
</organism>
<accession>A0A7J9IN16</accession>
<evidence type="ECO:0000313" key="2">
    <source>
        <dbReference type="Proteomes" id="UP000593575"/>
    </source>
</evidence>
<sequence length="65" mass="7499">MIQTDSLETVKAIQESSLTNSSSALIRSIHYMLVNIGLWELQHILRDYNKIVDYIAKMTFDTNHS</sequence>
<evidence type="ECO:0008006" key="3">
    <source>
        <dbReference type="Google" id="ProtNLM"/>
    </source>
</evidence>
<feature type="non-terminal residue" evidence="1">
    <location>
        <position position="65"/>
    </location>
</feature>
<dbReference type="EMBL" id="JABFAE010000002">
    <property type="protein sequence ID" value="MBA0823517.1"/>
    <property type="molecule type" value="Genomic_DNA"/>
</dbReference>
<evidence type="ECO:0000313" key="1">
    <source>
        <dbReference type="EMBL" id="MBA0823517.1"/>
    </source>
</evidence>
<protein>
    <recommendedName>
        <fullName evidence="3">RNase H type-1 domain-containing protein</fullName>
    </recommendedName>
</protein>
<name>A0A7J9IN16_9ROSI</name>